<evidence type="ECO:0000256" key="4">
    <source>
        <dbReference type="ARBA" id="ARBA00020268"/>
    </source>
</evidence>
<sequence length="464" mass="50984">MKNKISTAEMMEKESISKVLLKLSVPAIIAMLINAIYNIVDTMFVGMLNNTSAIAAVSIVYPLFMFIGAIGVMFGAGGASYLSRLLGEKKKEEADRTLTSTIVIGCIFSLIFTVICIIFLEQFLLMYGATETTMPYAKEYGYTIVAGSIFTIGTAIMSNTIRAEGNSKYSMIATCIGGVINIILDPIFMFKFGMGIKGAAVATVISQLVSFIFLLRYYYSKKSYIKLGIKFFKPTFNMFFEILKIGIPIFVTQVLASFALGFMNLGAKPYGDAAVAAMGIVFRVMSIGFYIVFGIGQGFQPVAGYNYGAKNFTRLKEAVKLSIKWSVVSGIVISILFIVFAEGCMLIFTRDREVINMGIKAFRAASLLFPLFGYVNTYAVLYQALGKALGAFILSISRQGIFYIPLMYILPKFMGLAGVIFCQTAADGLAFIETFIMAIWLNKSLKKEMVEETNLDSIKKVSSL</sequence>
<evidence type="ECO:0000256" key="10">
    <source>
        <dbReference type="ARBA" id="ARBA00022989"/>
    </source>
</evidence>
<feature type="transmembrane region" description="Helical" evidence="15">
    <location>
        <begin position="325"/>
        <end position="349"/>
    </location>
</feature>
<gene>
    <name evidence="16" type="ordered locus">CLI_2893</name>
</gene>
<dbReference type="PIRSF" id="PIRSF006603">
    <property type="entry name" value="DinF"/>
    <property type="match status" value="1"/>
</dbReference>
<dbReference type="Pfam" id="PF01554">
    <property type="entry name" value="MatE"/>
    <property type="match status" value="2"/>
</dbReference>
<evidence type="ECO:0000256" key="7">
    <source>
        <dbReference type="ARBA" id="ARBA00022449"/>
    </source>
</evidence>
<feature type="transmembrane region" description="Helical" evidence="15">
    <location>
        <begin position="239"/>
        <end position="262"/>
    </location>
</feature>
<proteinExistence type="inferred from homology"/>
<dbReference type="InterPro" id="IPR002528">
    <property type="entry name" value="MATE_fam"/>
</dbReference>
<feature type="transmembrane region" description="Helical" evidence="15">
    <location>
        <begin position="52"/>
        <end position="76"/>
    </location>
</feature>
<feature type="transmembrane region" description="Helical" evidence="15">
    <location>
        <begin position="361"/>
        <end position="381"/>
    </location>
</feature>
<reference evidence="17" key="1">
    <citation type="submission" date="2007-06" db="EMBL/GenBank/DDBJ databases">
        <authorList>
            <person name="Brinkac L.M."/>
            <person name="Daugherty S."/>
            <person name="Dodson R.J."/>
            <person name="Madupu R."/>
            <person name="Brown J.L."/>
            <person name="Bruce D."/>
            <person name="Detter C."/>
            <person name="Munk C."/>
            <person name="Smith L.A."/>
            <person name="Smith T.J."/>
            <person name="White O."/>
            <person name="Brettin T.S."/>
        </authorList>
    </citation>
    <scope>NUCLEOTIDE SEQUENCE [LARGE SCALE GENOMIC DNA]</scope>
    <source>
        <strain evidence="17">Langeland / NCTC 10281 / Type F</strain>
    </source>
</reference>
<keyword evidence="12 15" id="KW-0472">Membrane</keyword>
<comment type="function">
    <text evidence="1">Multidrug efflux pump.</text>
</comment>
<dbReference type="RefSeq" id="WP_012100636.1">
    <property type="nucleotide sequence ID" value="NC_009699.1"/>
</dbReference>
<keyword evidence="8" id="KW-1003">Cell membrane</keyword>
<organism evidence="16 17">
    <name type="scientific">Clostridium botulinum (strain Langeland / NCTC 10281 / Type F)</name>
    <dbReference type="NCBI Taxonomy" id="441772"/>
    <lineage>
        <taxon>Bacteria</taxon>
        <taxon>Bacillati</taxon>
        <taxon>Bacillota</taxon>
        <taxon>Clostridia</taxon>
        <taxon>Eubacteriales</taxon>
        <taxon>Clostridiaceae</taxon>
        <taxon>Clostridium</taxon>
    </lineage>
</organism>
<evidence type="ECO:0000256" key="13">
    <source>
        <dbReference type="ARBA" id="ARBA00023251"/>
    </source>
</evidence>
<feature type="transmembrane region" description="Helical" evidence="15">
    <location>
        <begin position="416"/>
        <end position="441"/>
    </location>
</feature>
<comment type="subcellular location">
    <subcellularLocation>
        <location evidence="2">Cell membrane</location>
        <topology evidence="2">Multi-pass membrane protein</topology>
    </subcellularLocation>
</comment>
<evidence type="ECO:0000256" key="3">
    <source>
        <dbReference type="ARBA" id="ARBA00008417"/>
    </source>
</evidence>
<dbReference type="EMBL" id="CP000728">
    <property type="protein sequence ID" value="ABS42909.1"/>
    <property type="molecule type" value="Genomic_DNA"/>
</dbReference>
<protein>
    <recommendedName>
        <fullName evidence="5">Multidrug export protein MepA</fullName>
    </recommendedName>
    <alternativeName>
        <fullName evidence="14">Multidrug-efflux transporter</fullName>
    </alternativeName>
    <alternativeName>
        <fullName evidence="4">Probable multidrug resistance protein NorM</fullName>
    </alternativeName>
</protein>
<feature type="transmembrane region" description="Helical" evidence="15">
    <location>
        <begin position="388"/>
        <end position="410"/>
    </location>
</feature>
<comment type="similarity">
    <text evidence="3">Belongs to the multi antimicrobial extrusion (MATE) (TC 2.A.66.1) family. MepA subfamily.</text>
</comment>
<feature type="transmembrane region" description="Helical" evidence="15">
    <location>
        <begin position="169"/>
        <end position="190"/>
    </location>
</feature>
<evidence type="ECO:0000256" key="1">
    <source>
        <dbReference type="ARBA" id="ARBA00003408"/>
    </source>
</evidence>
<evidence type="ECO:0000256" key="11">
    <source>
        <dbReference type="ARBA" id="ARBA00023065"/>
    </source>
</evidence>
<evidence type="ECO:0000256" key="12">
    <source>
        <dbReference type="ARBA" id="ARBA00023136"/>
    </source>
</evidence>
<dbReference type="NCBIfam" id="TIGR00797">
    <property type="entry name" value="matE"/>
    <property type="match status" value="1"/>
</dbReference>
<evidence type="ECO:0000313" key="16">
    <source>
        <dbReference type="EMBL" id="ABS42909.1"/>
    </source>
</evidence>
<dbReference type="InterPro" id="IPR045070">
    <property type="entry name" value="MATE_MepA-like"/>
</dbReference>
<feature type="transmembrane region" description="Helical" evidence="15">
    <location>
        <begin position="196"/>
        <end position="219"/>
    </location>
</feature>
<keyword evidence="13" id="KW-0046">Antibiotic resistance</keyword>
<dbReference type="CDD" id="cd13143">
    <property type="entry name" value="MATE_MepA_like"/>
    <property type="match status" value="1"/>
</dbReference>
<name>A7GH60_CLOBL</name>
<dbReference type="GO" id="GO:0046677">
    <property type="term" value="P:response to antibiotic"/>
    <property type="evidence" value="ECO:0007669"/>
    <property type="project" value="UniProtKB-KW"/>
</dbReference>
<dbReference type="GO" id="GO:0006811">
    <property type="term" value="P:monoatomic ion transport"/>
    <property type="evidence" value="ECO:0007669"/>
    <property type="project" value="UniProtKB-KW"/>
</dbReference>
<dbReference type="PANTHER" id="PTHR43298:SF2">
    <property type="entry name" value="FMN_FAD EXPORTER YEEO-RELATED"/>
    <property type="match status" value="1"/>
</dbReference>
<evidence type="ECO:0000256" key="5">
    <source>
        <dbReference type="ARBA" id="ARBA00022106"/>
    </source>
</evidence>
<accession>A7GH60</accession>
<evidence type="ECO:0000256" key="2">
    <source>
        <dbReference type="ARBA" id="ARBA00004651"/>
    </source>
</evidence>
<dbReference type="AlphaFoldDB" id="A7GH60"/>
<dbReference type="Proteomes" id="UP000002410">
    <property type="component" value="Chromosome"/>
</dbReference>
<dbReference type="GO" id="GO:0005886">
    <property type="term" value="C:plasma membrane"/>
    <property type="evidence" value="ECO:0007669"/>
    <property type="project" value="UniProtKB-SubCell"/>
</dbReference>
<dbReference type="KEGG" id="cbf:CLI_2893"/>
<evidence type="ECO:0000256" key="8">
    <source>
        <dbReference type="ARBA" id="ARBA00022475"/>
    </source>
</evidence>
<keyword evidence="9 15" id="KW-0812">Transmembrane</keyword>
<keyword evidence="6" id="KW-0813">Transport</keyword>
<dbReference type="PANTHER" id="PTHR43298">
    <property type="entry name" value="MULTIDRUG RESISTANCE PROTEIN NORM-RELATED"/>
    <property type="match status" value="1"/>
</dbReference>
<feature type="transmembrane region" description="Helical" evidence="15">
    <location>
        <begin position="97"/>
        <end position="120"/>
    </location>
</feature>
<evidence type="ECO:0000256" key="9">
    <source>
        <dbReference type="ARBA" id="ARBA00022692"/>
    </source>
</evidence>
<dbReference type="GO" id="GO:0042910">
    <property type="term" value="F:xenobiotic transmembrane transporter activity"/>
    <property type="evidence" value="ECO:0007669"/>
    <property type="project" value="InterPro"/>
</dbReference>
<feature type="transmembrane region" description="Helical" evidence="15">
    <location>
        <begin position="274"/>
        <end position="293"/>
    </location>
</feature>
<keyword evidence="11" id="KW-0406">Ion transport</keyword>
<evidence type="ECO:0000256" key="6">
    <source>
        <dbReference type="ARBA" id="ARBA00022448"/>
    </source>
</evidence>
<evidence type="ECO:0000256" key="15">
    <source>
        <dbReference type="SAM" id="Phobius"/>
    </source>
</evidence>
<evidence type="ECO:0000313" key="17">
    <source>
        <dbReference type="Proteomes" id="UP000002410"/>
    </source>
</evidence>
<feature type="transmembrane region" description="Helical" evidence="15">
    <location>
        <begin position="140"/>
        <end position="157"/>
    </location>
</feature>
<dbReference type="HOGENOM" id="CLU_012893_0_1_9"/>
<keyword evidence="10 15" id="KW-1133">Transmembrane helix</keyword>
<keyword evidence="7" id="KW-0050">Antiport</keyword>
<evidence type="ECO:0000256" key="14">
    <source>
        <dbReference type="ARBA" id="ARBA00031636"/>
    </source>
</evidence>
<dbReference type="InterPro" id="IPR048279">
    <property type="entry name" value="MdtK-like"/>
</dbReference>
<dbReference type="GO" id="GO:0015297">
    <property type="term" value="F:antiporter activity"/>
    <property type="evidence" value="ECO:0007669"/>
    <property type="project" value="UniProtKB-KW"/>
</dbReference>
<feature type="transmembrane region" description="Helical" evidence="15">
    <location>
        <begin position="20"/>
        <end position="40"/>
    </location>
</feature>
<dbReference type="InterPro" id="IPR050222">
    <property type="entry name" value="MATE_MdtK"/>
</dbReference>